<dbReference type="GO" id="GO:0006096">
    <property type="term" value="P:glycolytic process"/>
    <property type="evidence" value="ECO:0007669"/>
    <property type="project" value="UniProtKB-UniRule"/>
</dbReference>
<dbReference type="NCBIfam" id="TIGR00419">
    <property type="entry name" value="tim"/>
    <property type="match status" value="1"/>
</dbReference>
<dbReference type="SUPFAM" id="SSF51351">
    <property type="entry name" value="Triosephosphate isomerase (TIM)"/>
    <property type="match status" value="1"/>
</dbReference>
<organism evidence="9 10">
    <name type="scientific">Saltatorellus ferox</name>
    <dbReference type="NCBI Taxonomy" id="2528018"/>
    <lineage>
        <taxon>Bacteria</taxon>
        <taxon>Pseudomonadati</taxon>
        <taxon>Planctomycetota</taxon>
        <taxon>Planctomycetia</taxon>
        <taxon>Planctomycetia incertae sedis</taxon>
        <taxon>Saltatorellus</taxon>
    </lineage>
</organism>
<comment type="subcellular location">
    <subcellularLocation>
        <location evidence="7 8">Cytoplasm</location>
    </subcellularLocation>
</comment>
<dbReference type="GO" id="GO:0006094">
    <property type="term" value="P:gluconeogenesis"/>
    <property type="evidence" value="ECO:0007669"/>
    <property type="project" value="UniProtKB-UniRule"/>
</dbReference>
<comment type="pathway">
    <text evidence="1 7 8">Carbohydrate degradation; glycolysis; D-glyceraldehyde 3-phosphate from glycerone phosphate: step 1/1.</text>
</comment>
<name>A0A518F091_9BACT</name>
<comment type="function">
    <text evidence="7">Involved in the gluconeogenesis. Catalyzes stereospecifically the conversion of dihydroxyacetone phosphate (DHAP) to D-glyceraldehyde-3-phosphate (G3P).</text>
</comment>
<dbReference type="GO" id="GO:0004807">
    <property type="term" value="F:triose-phosphate isomerase activity"/>
    <property type="evidence" value="ECO:0007669"/>
    <property type="project" value="UniProtKB-UniRule"/>
</dbReference>
<proteinExistence type="inferred from homology"/>
<gene>
    <name evidence="7" type="primary">tpiA</name>
    <name evidence="9" type="ORF">Poly30_53040</name>
</gene>
<keyword evidence="4 7" id="KW-0963">Cytoplasm</keyword>
<evidence type="ECO:0000256" key="4">
    <source>
        <dbReference type="ARBA" id="ARBA00022490"/>
    </source>
</evidence>
<evidence type="ECO:0000256" key="3">
    <source>
        <dbReference type="ARBA" id="ARBA00022432"/>
    </source>
</evidence>
<keyword evidence="5 7" id="KW-0324">Glycolysis</keyword>
<dbReference type="EMBL" id="CP036434">
    <property type="protein sequence ID" value="QDV09745.1"/>
    <property type="molecule type" value="Genomic_DNA"/>
</dbReference>
<dbReference type="AlphaFoldDB" id="A0A518F091"/>
<keyword evidence="6 7" id="KW-0413">Isomerase</keyword>
<dbReference type="FunFam" id="3.20.20.70:FF:000016">
    <property type="entry name" value="Triosephosphate isomerase"/>
    <property type="match status" value="1"/>
</dbReference>
<dbReference type="Proteomes" id="UP000320390">
    <property type="component" value="Chromosome"/>
</dbReference>
<dbReference type="GO" id="GO:0019563">
    <property type="term" value="P:glycerol catabolic process"/>
    <property type="evidence" value="ECO:0007669"/>
    <property type="project" value="TreeGrafter"/>
</dbReference>
<keyword evidence="3 7" id="KW-0312">Gluconeogenesis</keyword>
<protein>
    <recommendedName>
        <fullName evidence="7 8">Triosephosphate isomerase</fullName>
        <shortName evidence="7">TIM</shortName>
        <shortName evidence="7">TPI</shortName>
        <ecNumber evidence="7 8">5.3.1.1</ecNumber>
    </recommendedName>
    <alternativeName>
        <fullName evidence="7">Triose-phosphate isomerase</fullName>
    </alternativeName>
</protein>
<dbReference type="InterPro" id="IPR022896">
    <property type="entry name" value="TrioseP_Isoase_bac/euk"/>
</dbReference>
<dbReference type="PANTHER" id="PTHR21139">
    <property type="entry name" value="TRIOSEPHOSPHATE ISOMERASE"/>
    <property type="match status" value="1"/>
</dbReference>
<comment type="subunit">
    <text evidence="7 8">Homodimer.</text>
</comment>
<dbReference type="InterPro" id="IPR000652">
    <property type="entry name" value="Triosephosphate_isomerase"/>
</dbReference>
<dbReference type="HAMAP" id="MF_00147_B">
    <property type="entry name" value="TIM_B"/>
    <property type="match status" value="1"/>
</dbReference>
<keyword evidence="10" id="KW-1185">Reference proteome</keyword>
<dbReference type="GO" id="GO:0005829">
    <property type="term" value="C:cytosol"/>
    <property type="evidence" value="ECO:0007669"/>
    <property type="project" value="TreeGrafter"/>
</dbReference>
<dbReference type="PROSITE" id="PS00171">
    <property type="entry name" value="TIM_1"/>
    <property type="match status" value="1"/>
</dbReference>
<dbReference type="Pfam" id="PF00121">
    <property type="entry name" value="TIM"/>
    <property type="match status" value="1"/>
</dbReference>
<dbReference type="RefSeq" id="WP_145204644.1">
    <property type="nucleotide sequence ID" value="NZ_CP036434.1"/>
</dbReference>
<dbReference type="CDD" id="cd00311">
    <property type="entry name" value="TIM"/>
    <property type="match status" value="1"/>
</dbReference>
<evidence type="ECO:0000256" key="5">
    <source>
        <dbReference type="ARBA" id="ARBA00023152"/>
    </source>
</evidence>
<evidence type="ECO:0000313" key="10">
    <source>
        <dbReference type="Proteomes" id="UP000320390"/>
    </source>
</evidence>
<dbReference type="UniPathway" id="UPA00109">
    <property type="reaction ID" value="UER00189"/>
</dbReference>
<dbReference type="InterPro" id="IPR013785">
    <property type="entry name" value="Aldolase_TIM"/>
</dbReference>
<dbReference type="EC" id="5.3.1.1" evidence="7 8"/>
<feature type="active site" description="Electrophile" evidence="7">
    <location>
        <position position="93"/>
    </location>
</feature>
<dbReference type="PROSITE" id="PS51440">
    <property type="entry name" value="TIM_2"/>
    <property type="match status" value="1"/>
</dbReference>
<reference evidence="9 10" key="1">
    <citation type="submission" date="2019-02" db="EMBL/GenBank/DDBJ databases">
        <title>Deep-cultivation of Planctomycetes and their phenomic and genomic characterization uncovers novel biology.</title>
        <authorList>
            <person name="Wiegand S."/>
            <person name="Jogler M."/>
            <person name="Boedeker C."/>
            <person name="Pinto D."/>
            <person name="Vollmers J."/>
            <person name="Rivas-Marin E."/>
            <person name="Kohn T."/>
            <person name="Peeters S.H."/>
            <person name="Heuer A."/>
            <person name="Rast P."/>
            <person name="Oberbeckmann S."/>
            <person name="Bunk B."/>
            <person name="Jeske O."/>
            <person name="Meyerdierks A."/>
            <person name="Storesund J.E."/>
            <person name="Kallscheuer N."/>
            <person name="Luecker S."/>
            <person name="Lage O.M."/>
            <person name="Pohl T."/>
            <person name="Merkel B.J."/>
            <person name="Hornburger P."/>
            <person name="Mueller R.-W."/>
            <person name="Bruemmer F."/>
            <person name="Labrenz M."/>
            <person name="Spormann A.M."/>
            <person name="Op den Camp H."/>
            <person name="Overmann J."/>
            <person name="Amann R."/>
            <person name="Jetten M.S.M."/>
            <person name="Mascher T."/>
            <person name="Medema M.H."/>
            <person name="Devos D.P."/>
            <person name="Kaster A.-K."/>
            <person name="Ovreas L."/>
            <person name="Rohde M."/>
            <person name="Galperin M.Y."/>
            <person name="Jogler C."/>
        </authorList>
    </citation>
    <scope>NUCLEOTIDE SEQUENCE [LARGE SCALE GENOMIC DNA]</scope>
    <source>
        <strain evidence="9 10">Poly30</strain>
    </source>
</reference>
<feature type="binding site" evidence="7">
    <location>
        <begin position="238"/>
        <end position="239"/>
    </location>
    <ligand>
        <name>substrate</name>
    </ligand>
</feature>
<evidence type="ECO:0000256" key="8">
    <source>
        <dbReference type="RuleBase" id="RU363013"/>
    </source>
</evidence>
<dbReference type="UniPathway" id="UPA00138"/>
<feature type="binding site" evidence="7">
    <location>
        <position position="177"/>
    </location>
    <ligand>
        <name>substrate</name>
    </ligand>
</feature>
<comment type="pathway">
    <text evidence="7 8">Carbohydrate biosynthesis; gluconeogenesis.</text>
</comment>
<dbReference type="PANTHER" id="PTHR21139:SF42">
    <property type="entry name" value="TRIOSEPHOSPHATE ISOMERASE"/>
    <property type="match status" value="1"/>
</dbReference>
<dbReference type="InterPro" id="IPR020861">
    <property type="entry name" value="Triosephosphate_isomerase_AS"/>
</dbReference>
<feature type="active site" description="Proton acceptor" evidence="7">
    <location>
        <position position="171"/>
    </location>
</feature>
<evidence type="ECO:0000313" key="9">
    <source>
        <dbReference type="EMBL" id="QDV09745.1"/>
    </source>
</evidence>
<feature type="binding site" evidence="7">
    <location>
        <begin position="9"/>
        <end position="11"/>
    </location>
    <ligand>
        <name>substrate</name>
    </ligand>
</feature>
<comment type="similarity">
    <text evidence="2 7 8">Belongs to the triosephosphate isomerase family.</text>
</comment>
<accession>A0A518F091</accession>
<sequence length="255" mass="26654">MRTPYVAGNWKMNLDRRAAGELAAAIRDHKADGVHVGLFPAMVHLDEVIRQVAGSAVRVGGQNCSDEVSGAFTGEVSAGMLQDIGATVVLLGHSERRHVYGETDEFISRKVHRALDAGLDVMLCVGETIEERRAGDTESVCRTQLTAGLAGVDRSALGTGSDGGRISIAYEPVWAIGTGETASPQQAGAVHTYLRGVLAGMYDEAAADATRILYGGSVKPDNAKELLSVADIDGALVGGASLKPDLFLPIIDAAL</sequence>
<dbReference type="OrthoDB" id="9809429at2"/>
<evidence type="ECO:0000256" key="7">
    <source>
        <dbReference type="HAMAP-Rule" id="MF_00147"/>
    </source>
</evidence>
<dbReference type="InterPro" id="IPR035990">
    <property type="entry name" value="TIM_sf"/>
</dbReference>
<comment type="catalytic activity">
    <reaction evidence="7 8">
        <text>D-glyceraldehyde 3-phosphate = dihydroxyacetone phosphate</text>
        <dbReference type="Rhea" id="RHEA:18585"/>
        <dbReference type="ChEBI" id="CHEBI:57642"/>
        <dbReference type="ChEBI" id="CHEBI:59776"/>
        <dbReference type="EC" id="5.3.1.1"/>
    </reaction>
</comment>
<dbReference type="Gene3D" id="3.20.20.70">
    <property type="entry name" value="Aldolase class I"/>
    <property type="match status" value="1"/>
</dbReference>
<evidence type="ECO:0000256" key="1">
    <source>
        <dbReference type="ARBA" id="ARBA00004680"/>
    </source>
</evidence>
<evidence type="ECO:0000256" key="6">
    <source>
        <dbReference type="ARBA" id="ARBA00023235"/>
    </source>
</evidence>
<dbReference type="GO" id="GO:0046166">
    <property type="term" value="P:glyceraldehyde-3-phosphate biosynthetic process"/>
    <property type="evidence" value="ECO:0007669"/>
    <property type="project" value="TreeGrafter"/>
</dbReference>
<evidence type="ECO:0000256" key="2">
    <source>
        <dbReference type="ARBA" id="ARBA00007422"/>
    </source>
</evidence>
<feature type="binding site" evidence="7">
    <location>
        <position position="217"/>
    </location>
    <ligand>
        <name>substrate</name>
    </ligand>
</feature>